<organism evidence="2 3">
    <name type="scientific">Achromobacter aegrifaciens</name>
    <dbReference type="NCBI Taxonomy" id="1287736"/>
    <lineage>
        <taxon>Bacteria</taxon>
        <taxon>Pseudomonadati</taxon>
        <taxon>Pseudomonadota</taxon>
        <taxon>Betaproteobacteria</taxon>
        <taxon>Burkholderiales</taxon>
        <taxon>Alcaligenaceae</taxon>
        <taxon>Achromobacter</taxon>
    </lineage>
</organism>
<accession>A0ABU2DJH6</accession>
<evidence type="ECO:0000313" key="3">
    <source>
        <dbReference type="Proteomes" id="UP001264156"/>
    </source>
</evidence>
<dbReference type="Proteomes" id="UP001264156">
    <property type="component" value="Unassembled WGS sequence"/>
</dbReference>
<reference evidence="3" key="1">
    <citation type="submission" date="2023-07" db="EMBL/GenBank/DDBJ databases">
        <title>Glyphosate-induced phosphonatase operons in soil bacteria of genus Achromobacter.</title>
        <authorList>
            <person name="Epiktetov D.O."/>
            <person name="Sviridov A.V."/>
            <person name="Tarlachkov S.V."/>
            <person name="Shushkova T.V."/>
            <person name="Toropygin I.Y."/>
            <person name="Leontievsky A."/>
        </authorList>
    </citation>
    <scope>NUCLEOTIDE SEQUENCE [LARGE SCALE GENOMIC DNA]</scope>
    <source>
        <strain evidence="3">Kg 16</strain>
    </source>
</reference>
<dbReference type="InterPro" id="IPR009989">
    <property type="entry name" value="TrbM"/>
</dbReference>
<evidence type="ECO:0000313" key="2">
    <source>
        <dbReference type="EMBL" id="MDR7948269.1"/>
    </source>
</evidence>
<gene>
    <name evidence="2" type="ORF">RIU57_24335</name>
</gene>
<name>A0ABU2DJH6_ACHAE</name>
<feature type="signal peptide" evidence="1">
    <location>
        <begin position="1"/>
        <end position="24"/>
    </location>
</feature>
<feature type="chain" id="PRO_5046589411" evidence="1">
    <location>
        <begin position="25"/>
        <end position="202"/>
    </location>
</feature>
<dbReference type="RefSeq" id="WP_310535532.1">
    <property type="nucleotide sequence ID" value="NZ_JAVKVN010000010.1"/>
</dbReference>
<comment type="caution">
    <text evidence="2">The sequence shown here is derived from an EMBL/GenBank/DDBJ whole genome shotgun (WGS) entry which is preliminary data.</text>
</comment>
<protein>
    <submittedName>
        <fullName evidence="2">TrbM/KikA/MpfK family conjugal transfer protein</fullName>
    </submittedName>
</protein>
<dbReference type="EMBL" id="JAVKVN010000010">
    <property type="protein sequence ID" value="MDR7948269.1"/>
    <property type="molecule type" value="Genomic_DNA"/>
</dbReference>
<dbReference type="Pfam" id="PF07424">
    <property type="entry name" value="TrbM"/>
    <property type="match status" value="1"/>
</dbReference>
<proteinExistence type="predicted"/>
<keyword evidence="1" id="KW-0732">Signal</keyword>
<sequence>MRFIQRLFLVGALALAQATTPVAAQGSVPQAVLSGAAALACEALLCLSGSSPPQECSPALSKFFGIKMKKLSDTLSAREAFLALCPVVGSMAGMSDLAKALARGAGQCDAATLNATLRQTIGLGGDAGSSGTRISNVMPTYCSAYILNTYTNLKDDMPLYVGKPDEDGFWADPKNYPAALARYEREQAAKKAARENTGWGGN</sequence>
<evidence type="ECO:0000256" key="1">
    <source>
        <dbReference type="SAM" id="SignalP"/>
    </source>
</evidence>
<keyword evidence="3" id="KW-1185">Reference proteome</keyword>